<evidence type="ECO:0000313" key="2">
    <source>
        <dbReference type="EMBL" id="QDU32759.1"/>
    </source>
</evidence>
<protein>
    <recommendedName>
        <fullName evidence="4">Zinc ribbon domain-containing protein</fullName>
    </recommendedName>
</protein>
<dbReference type="EMBL" id="CP036425">
    <property type="protein sequence ID" value="QDU32759.1"/>
    <property type="molecule type" value="Genomic_DNA"/>
</dbReference>
<dbReference type="OrthoDB" id="9775096at2"/>
<gene>
    <name evidence="2" type="ORF">KS4_07930</name>
</gene>
<sequence length="173" mass="19033">MSEETNNNDREYWESDDPNADVYVEEMGENAELACPGCFTQNPKENHFCEQCGKPLTGIASSDPFGQIFSEGYAYRSATERTSEKGSSIVLIGMWLIFGPSVLITGLGSIYTLYIGFFGVIEYNSQFDSHHAVYSTGIADNILLSILQATVLALLAMLLGTLLYKTTKAQTKN</sequence>
<reference evidence="2 3" key="1">
    <citation type="submission" date="2019-02" db="EMBL/GenBank/DDBJ databases">
        <title>Deep-cultivation of Planctomycetes and their phenomic and genomic characterization uncovers novel biology.</title>
        <authorList>
            <person name="Wiegand S."/>
            <person name="Jogler M."/>
            <person name="Boedeker C."/>
            <person name="Pinto D."/>
            <person name="Vollmers J."/>
            <person name="Rivas-Marin E."/>
            <person name="Kohn T."/>
            <person name="Peeters S.H."/>
            <person name="Heuer A."/>
            <person name="Rast P."/>
            <person name="Oberbeckmann S."/>
            <person name="Bunk B."/>
            <person name="Jeske O."/>
            <person name="Meyerdierks A."/>
            <person name="Storesund J.E."/>
            <person name="Kallscheuer N."/>
            <person name="Luecker S."/>
            <person name="Lage O.M."/>
            <person name="Pohl T."/>
            <person name="Merkel B.J."/>
            <person name="Hornburger P."/>
            <person name="Mueller R.-W."/>
            <person name="Bruemmer F."/>
            <person name="Labrenz M."/>
            <person name="Spormann A.M."/>
            <person name="Op den Camp H."/>
            <person name="Overmann J."/>
            <person name="Amann R."/>
            <person name="Jetten M.S.M."/>
            <person name="Mascher T."/>
            <person name="Medema M.H."/>
            <person name="Devos D.P."/>
            <person name="Kaster A.-K."/>
            <person name="Ovreas L."/>
            <person name="Rohde M."/>
            <person name="Galperin M.Y."/>
            <person name="Jogler C."/>
        </authorList>
    </citation>
    <scope>NUCLEOTIDE SEQUENCE [LARGE SCALE GENOMIC DNA]</scope>
    <source>
        <strain evidence="2 3">KS4</strain>
    </source>
</reference>
<dbReference type="Proteomes" id="UP000317369">
    <property type="component" value="Chromosome"/>
</dbReference>
<keyword evidence="1" id="KW-0472">Membrane</keyword>
<dbReference type="RefSeq" id="WP_145074835.1">
    <property type="nucleotide sequence ID" value="NZ_CP036425.1"/>
</dbReference>
<organism evidence="2 3">
    <name type="scientific">Poriferisphaera corsica</name>
    <dbReference type="NCBI Taxonomy" id="2528020"/>
    <lineage>
        <taxon>Bacteria</taxon>
        <taxon>Pseudomonadati</taxon>
        <taxon>Planctomycetota</taxon>
        <taxon>Phycisphaerae</taxon>
        <taxon>Phycisphaerales</taxon>
        <taxon>Phycisphaeraceae</taxon>
        <taxon>Poriferisphaera</taxon>
    </lineage>
</organism>
<proteinExistence type="predicted"/>
<accession>A0A517YRA8</accession>
<feature type="transmembrane region" description="Helical" evidence="1">
    <location>
        <begin position="89"/>
        <end position="121"/>
    </location>
</feature>
<keyword evidence="1" id="KW-0812">Transmembrane</keyword>
<evidence type="ECO:0000256" key="1">
    <source>
        <dbReference type="SAM" id="Phobius"/>
    </source>
</evidence>
<name>A0A517YRA8_9BACT</name>
<feature type="transmembrane region" description="Helical" evidence="1">
    <location>
        <begin position="141"/>
        <end position="164"/>
    </location>
</feature>
<keyword evidence="1" id="KW-1133">Transmembrane helix</keyword>
<evidence type="ECO:0000313" key="3">
    <source>
        <dbReference type="Proteomes" id="UP000317369"/>
    </source>
</evidence>
<dbReference type="AlphaFoldDB" id="A0A517YRA8"/>
<dbReference type="KEGG" id="pcor:KS4_07930"/>
<keyword evidence="3" id="KW-1185">Reference proteome</keyword>
<evidence type="ECO:0008006" key="4">
    <source>
        <dbReference type="Google" id="ProtNLM"/>
    </source>
</evidence>